<dbReference type="InterPro" id="IPR005186">
    <property type="entry name" value="FlaG"/>
</dbReference>
<dbReference type="Proteomes" id="UP000018895">
    <property type="component" value="Unassembled WGS sequence"/>
</dbReference>
<keyword evidence="1" id="KW-0969">Cilium</keyword>
<keyword evidence="1" id="KW-0282">Flagellum</keyword>
<dbReference type="STRING" id="1236971.JCM9152_3027"/>
<name>W4QI32_9BACI</name>
<dbReference type="AlphaFoldDB" id="W4QI32"/>
<dbReference type="InterPro" id="IPR035924">
    <property type="entry name" value="FlaG-like_sf"/>
</dbReference>
<dbReference type="OrthoDB" id="9799867at2"/>
<dbReference type="SUPFAM" id="SSF160214">
    <property type="entry name" value="FlaG-like"/>
    <property type="match status" value="1"/>
</dbReference>
<comment type="caution">
    <text evidence="1">The sequence shown here is derived from an EMBL/GenBank/DDBJ whole genome shotgun (WGS) entry which is preliminary data.</text>
</comment>
<evidence type="ECO:0000313" key="1">
    <source>
        <dbReference type="EMBL" id="GAE31552.1"/>
    </source>
</evidence>
<proteinExistence type="predicted"/>
<organism evidence="1 2">
    <name type="scientific">Halalkalibacter hemicellulosilyticusJCM 9152</name>
    <dbReference type="NCBI Taxonomy" id="1236971"/>
    <lineage>
        <taxon>Bacteria</taxon>
        <taxon>Bacillati</taxon>
        <taxon>Bacillota</taxon>
        <taxon>Bacilli</taxon>
        <taxon>Bacillales</taxon>
        <taxon>Bacillaceae</taxon>
        <taxon>Halalkalibacter</taxon>
    </lineage>
</organism>
<accession>W4QI32</accession>
<keyword evidence="2" id="KW-1185">Reference proteome</keyword>
<dbReference type="Gene3D" id="3.30.160.170">
    <property type="entry name" value="FlaG-like"/>
    <property type="match status" value="1"/>
</dbReference>
<dbReference type="PANTHER" id="PTHR37166:SF1">
    <property type="entry name" value="PROTEIN FLAG"/>
    <property type="match status" value="1"/>
</dbReference>
<protein>
    <submittedName>
        <fullName evidence="1">Flagellar protein</fullName>
    </submittedName>
</protein>
<dbReference type="Pfam" id="PF03646">
    <property type="entry name" value="FlaG"/>
    <property type="match status" value="1"/>
</dbReference>
<dbReference type="PANTHER" id="PTHR37166">
    <property type="entry name" value="PROTEIN FLAG"/>
    <property type="match status" value="1"/>
</dbReference>
<keyword evidence="1" id="KW-0966">Cell projection</keyword>
<gene>
    <name evidence="1" type="ORF">JCM9152_3027</name>
</gene>
<dbReference type="RefSeq" id="WP_035345383.1">
    <property type="nucleotide sequence ID" value="NZ_BAUU01000021.1"/>
</dbReference>
<sequence length="122" mass="14286">MSIQTSNSSITTSSVFSHKPLTNEAVEVVQHDLKQKESVLPQAKEERYNRTYLEEQVEVMNDFLEVSQKSYKFHIHDDLNRLYVQVVDRQTEEVIREVPPEDFLDMFASMLKQVGLLVDKRI</sequence>
<reference evidence="1" key="1">
    <citation type="journal article" date="2014" name="Genome Announc.">
        <title>Draft Genome Sequences of Three Alkaliphilic Bacillus Strains, Bacillus wakoensis JCM 9140T, Bacillus akibai JCM 9157T, and Bacillus hemicellulosilyticus JCM 9152T.</title>
        <authorList>
            <person name="Yuki M."/>
            <person name="Oshima K."/>
            <person name="Suda W."/>
            <person name="Oshida Y."/>
            <person name="Kitamura K."/>
            <person name="Iida T."/>
            <person name="Hattori M."/>
            <person name="Ohkuma M."/>
        </authorList>
    </citation>
    <scope>NUCLEOTIDE SEQUENCE [LARGE SCALE GENOMIC DNA]</scope>
    <source>
        <strain evidence="1">JCM 9152</strain>
    </source>
</reference>
<dbReference type="EMBL" id="BAUU01000021">
    <property type="protein sequence ID" value="GAE31552.1"/>
    <property type="molecule type" value="Genomic_DNA"/>
</dbReference>
<evidence type="ECO:0000313" key="2">
    <source>
        <dbReference type="Proteomes" id="UP000018895"/>
    </source>
</evidence>